<protein>
    <submittedName>
        <fullName evidence="3">Uncharacterized protein</fullName>
    </submittedName>
</protein>
<keyword evidence="1" id="KW-0732">Signal</keyword>
<dbReference type="WBParaSite" id="PgR022X_g031_t01">
    <property type="protein sequence ID" value="PgR022X_g031_t01"/>
    <property type="gene ID" value="PgR022X_g031"/>
</dbReference>
<evidence type="ECO:0000256" key="1">
    <source>
        <dbReference type="SAM" id="SignalP"/>
    </source>
</evidence>
<evidence type="ECO:0000313" key="2">
    <source>
        <dbReference type="Proteomes" id="UP000887569"/>
    </source>
</evidence>
<proteinExistence type="predicted"/>
<sequence>MCRFRLFICVAILCEIRAETNKDQLNHHLDSYRRAVEIAKPEPVRLPRSLKWRTKIPLPLPVDDEKRFILRGGRMPAL</sequence>
<evidence type="ECO:0000313" key="3">
    <source>
        <dbReference type="WBParaSite" id="PgR022X_g031_t01"/>
    </source>
</evidence>
<dbReference type="AlphaFoldDB" id="A0A915B1W9"/>
<organism evidence="2 3">
    <name type="scientific">Parascaris univalens</name>
    <name type="common">Nematode worm</name>
    <dbReference type="NCBI Taxonomy" id="6257"/>
    <lineage>
        <taxon>Eukaryota</taxon>
        <taxon>Metazoa</taxon>
        <taxon>Ecdysozoa</taxon>
        <taxon>Nematoda</taxon>
        <taxon>Chromadorea</taxon>
        <taxon>Rhabditida</taxon>
        <taxon>Spirurina</taxon>
        <taxon>Ascaridomorpha</taxon>
        <taxon>Ascaridoidea</taxon>
        <taxon>Ascarididae</taxon>
        <taxon>Parascaris</taxon>
    </lineage>
</organism>
<accession>A0A915B1W9</accession>
<reference evidence="3" key="1">
    <citation type="submission" date="2022-11" db="UniProtKB">
        <authorList>
            <consortium name="WormBaseParasite"/>
        </authorList>
    </citation>
    <scope>IDENTIFICATION</scope>
</reference>
<feature type="chain" id="PRO_5037516883" evidence="1">
    <location>
        <begin position="19"/>
        <end position="78"/>
    </location>
</feature>
<feature type="signal peptide" evidence="1">
    <location>
        <begin position="1"/>
        <end position="18"/>
    </location>
</feature>
<keyword evidence="2" id="KW-1185">Reference proteome</keyword>
<name>A0A915B1W9_PARUN</name>
<dbReference type="Proteomes" id="UP000887569">
    <property type="component" value="Unplaced"/>
</dbReference>